<dbReference type="GO" id="GO:0000725">
    <property type="term" value="P:recombinational repair"/>
    <property type="evidence" value="ECO:0007669"/>
    <property type="project" value="TreeGrafter"/>
</dbReference>
<feature type="compositionally biased region" description="Polar residues" evidence="5">
    <location>
        <begin position="381"/>
        <end position="391"/>
    </location>
</feature>
<protein>
    <submittedName>
        <fullName evidence="7">Dna helicase ii</fullName>
    </submittedName>
</protein>
<feature type="compositionally biased region" description="Basic residues" evidence="5">
    <location>
        <begin position="370"/>
        <end position="379"/>
    </location>
</feature>
<keyword evidence="4" id="KW-0067">ATP-binding</keyword>
<dbReference type="Proteomes" id="UP000019335">
    <property type="component" value="Chromosome 9"/>
</dbReference>
<evidence type="ECO:0000256" key="3">
    <source>
        <dbReference type="ARBA" id="ARBA00022806"/>
    </source>
</evidence>
<dbReference type="GO" id="GO:0005524">
    <property type="term" value="F:ATP binding"/>
    <property type="evidence" value="ECO:0007669"/>
    <property type="project" value="UniProtKB-KW"/>
</dbReference>
<feature type="compositionally biased region" description="Polar residues" evidence="5">
    <location>
        <begin position="210"/>
        <end position="221"/>
    </location>
</feature>
<dbReference type="AlphaFoldDB" id="W7U162"/>
<feature type="compositionally biased region" description="Low complexity" evidence="5">
    <location>
        <begin position="258"/>
        <end position="280"/>
    </location>
</feature>
<dbReference type="EMBL" id="AZIL01000680">
    <property type="protein sequence ID" value="EWM26399.1"/>
    <property type="molecule type" value="Genomic_DNA"/>
</dbReference>
<feature type="region of interest" description="Disordered" evidence="5">
    <location>
        <begin position="140"/>
        <end position="297"/>
    </location>
</feature>
<comment type="caution">
    <text evidence="7">The sequence shown here is derived from an EMBL/GenBank/DDBJ whole genome shotgun (WGS) entry which is preliminary data.</text>
</comment>
<dbReference type="InterPro" id="IPR000212">
    <property type="entry name" value="DNA_helicase_UvrD/REP"/>
</dbReference>
<evidence type="ECO:0000256" key="2">
    <source>
        <dbReference type="ARBA" id="ARBA00022801"/>
    </source>
</evidence>
<dbReference type="PANTHER" id="PTHR11070:SF2">
    <property type="entry name" value="ATP-DEPENDENT DNA HELICASE SRS2"/>
    <property type="match status" value="1"/>
</dbReference>
<accession>W7U162</accession>
<sequence length="593" mass="62373">PTTSPGASGRVVLSTMHGVKGQEFDFVFLAGWDEGVFPLLPRPPSLPASAPTSSPALAEERRLAYVALTRARLNACITFTHRRRLPGGAWITTTPSRFIGEIPRRLVRLQVLGSARLQRGIRPSNDVDFRRWRPTGVRTRQDGLLVEPWRRGREGGREGGGPEDGMSEGGGKGAVGSNGMEEARVEEGRGGGRRESTTSGGLQAQAMAKESTTSGGLQAQAISKEGGEKGEGQPAAAAAESLDPNPSLPSSTPAVVQAAGTRTTPPTTSRTSSRRATQPAPLLPLSPTACGKPSATEDLSPALPAHVLRDDAEVPSLIILSPTDELSLSPHAVATAARAVATTAAIAKGMVLEEGGREEGGEGGKEGKSRQRQRQRTQRRLASSSPSTGTAKSPIVKARAAPDVLPSLQALLSDPAVLRKQLRPFYRACIQATGHTLNALPARENPRCRLPLSQTPTHHLGLLAVAYLTSDRSLVAREGWGALRRLFRAILGVYGMTRGKVPVWEKGGRGQVGGREEGEGKNAAKLKSVWRCGGEELGDVLLALLAQEEGYLQVQGESGGKVRQGKSSGQGGKGSKVGGRKGREGSNGQEFGS</sequence>
<dbReference type="GO" id="GO:0005829">
    <property type="term" value="C:cytosol"/>
    <property type="evidence" value="ECO:0007669"/>
    <property type="project" value="TreeGrafter"/>
</dbReference>
<dbReference type="GO" id="GO:0016787">
    <property type="term" value="F:hydrolase activity"/>
    <property type="evidence" value="ECO:0007669"/>
    <property type="project" value="UniProtKB-KW"/>
</dbReference>
<keyword evidence="1" id="KW-0547">Nucleotide-binding</keyword>
<dbReference type="InterPro" id="IPR027417">
    <property type="entry name" value="P-loop_NTPase"/>
</dbReference>
<evidence type="ECO:0000259" key="6">
    <source>
        <dbReference type="Pfam" id="PF13361"/>
    </source>
</evidence>
<feature type="compositionally biased region" description="Basic and acidic residues" evidence="5">
    <location>
        <begin position="181"/>
        <end position="196"/>
    </location>
</feature>
<evidence type="ECO:0000256" key="4">
    <source>
        <dbReference type="ARBA" id="ARBA00022840"/>
    </source>
</evidence>
<dbReference type="Pfam" id="PF13361">
    <property type="entry name" value="UvrD_C"/>
    <property type="match status" value="1"/>
</dbReference>
<feature type="non-terminal residue" evidence="7">
    <location>
        <position position="1"/>
    </location>
</feature>
<dbReference type="Gene3D" id="3.40.50.300">
    <property type="entry name" value="P-loop containing nucleotide triphosphate hydrolases"/>
    <property type="match status" value="1"/>
</dbReference>
<feature type="compositionally biased region" description="Gly residues" evidence="5">
    <location>
        <begin position="568"/>
        <end position="577"/>
    </location>
</feature>
<dbReference type="OrthoDB" id="45462at2759"/>
<name>W7U162_9STRA</name>
<evidence type="ECO:0000256" key="1">
    <source>
        <dbReference type="ARBA" id="ARBA00022741"/>
    </source>
</evidence>
<keyword evidence="2" id="KW-0378">Hydrolase</keyword>
<dbReference type="SUPFAM" id="SSF52540">
    <property type="entry name" value="P-loop containing nucleoside triphosphate hydrolases"/>
    <property type="match status" value="1"/>
</dbReference>
<feature type="compositionally biased region" description="Basic and acidic residues" evidence="5">
    <location>
        <begin position="148"/>
        <end position="157"/>
    </location>
</feature>
<evidence type="ECO:0000313" key="7">
    <source>
        <dbReference type="EMBL" id="EWM26399.1"/>
    </source>
</evidence>
<evidence type="ECO:0000256" key="5">
    <source>
        <dbReference type="SAM" id="MobiDB-lite"/>
    </source>
</evidence>
<dbReference type="GO" id="GO:0043138">
    <property type="term" value="F:3'-5' DNA helicase activity"/>
    <property type="evidence" value="ECO:0007669"/>
    <property type="project" value="TreeGrafter"/>
</dbReference>
<reference evidence="7 8" key="1">
    <citation type="journal article" date="2014" name="Mol. Plant">
        <title>Chromosome Scale Genome Assembly and Transcriptome Profiling of Nannochloropsis gaditana in Nitrogen Depletion.</title>
        <authorList>
            <person name="Corteggiani Carpinelli E."/>
            <person name="Telatin A."/>
            <person name="Vitulo N."/>
            <person name="Forcato C."/>
            <person name="D'Angelo M."/>
            <person name="Schiavon R."/>
            <person name="Vezzi A."/>
            <person name="Giacometti G.M."/>
            <person name="Morosinotto T."/>
            <person name="Valle G."/>
        </authorList>
    </citation>
    <scope>NUCLEOTIDE SEQUENCE [LARGE SCALE GENOMIC DNA]</scope>
    <source>
        <strain evidence="7 8">B-31</strain>
    </source>
</reference>
<dbReference type="GO" id="GO:0003677">
    <property type="term" value="F:DNA binding"/>
    <property type="evidence" value="ECO:0007669"/>
    <property type="project" value="InterPro"/>
</dbReference>
<feature type="domain" description="UvrD-like helicase C-terminal" evidence="6">
    <location>
        <begin position="9"/>
        <end position="80"/>
    </location>
</feature>
<feature type="compositionally biased region" description="Gly residues" evidence="5">
    <location>
        <begin position="158"/>
        <end position="176"/>
    </location>
</feature>
<proteinExistence type="predicted"/>
<keyword evidence="8" id="KW-1185">Reference proteome</keyword>
<dbReference type="GO" id="GO:0033202">
    <property type="term" value="C:DNA helicase complex"/>
    <property type="evidence" value="ECO:0007669"/>
    <property type="project" value="TreeGrafter"/>
</dbReference>
<gene>
    <name evidence="7" type="ORF">Naga_100365g6</name>
</gene>
<dbReference type="PANTHER" id="PTHR11070">
    <property type="entry name" value="UVRD / RECB / PCRA DNA HELICASE FAMILY MEMBER"/>
    <property type="match status" value="1"/>
</dbReference>
<feature type="region of interest" description="Disordered" evidence="5">
    <location>
        <begin position="352"/>
        <end position="396"/>
    </location>
</feature>
<keyword evidence="3 7" id="KW-0347">Helicase</keyword>
<feature type="region of interest" description="Disordered" evidence="5">
    <location>
        <begin position="556"/>
        <end position="593"/>
    </location>
</feature>
<feature type="compositionally biased region" description="Basic and acidic residues" evidence="5">
    <location>
        <begin position="354"/>
        <end position="369"/>
    </location>
</feature>
<organism evidence="7 8">
    <name type="scientific">Nannochloropsis gaditana</name>
    <dbReference type="NCBI Taxonomy" id="72520"/>
    <lineage>
        <taxon>Eukaryota</taxon>
        <taxon>Sar</taxon>
        <taxon>Stramenopiles</taxon>
        <taxon>Ochrophyta</taxon>
        <taxon>Eustigmatophyceae</taxon>
        <taxon>Eustigmatales</taxon>
        <taxon>Monodopsidaceae</taxon>
        <taxon>Nannochloropsis</taxon>
    </lineage>
</organism>
<dbReference type="InterPro" id="IPR014017">
    <property type="entry name" value="DNA_helicase_UvrD-like_C"/>
</dbReference>
<evidence type="ECO:0000313" key="8">
    <source>
        <dbReference type="Proteomes" id="UP000019335"/>
    </source>
</evidence>